<dbReference type="Pfam" id="PF03601">
    <property type="entry name" value="Cons_hypoth698"/>
    <property type="match status" value="1"/>
</dbReference>
<evidence type="ECO:0000313" key="8">
    <source>
        <dbReference type="EMBL" id="SFG18272.1"/>
    </source>
</evidence>
<keyword evidence="6 7" id="KW-0472">Membrane</keyword>
<protein>
    <submittedName>
        <fullName evidence="8">Conserved hypothetical integral membrane protein</fullName>
    </submittedName>
</protein>
<dbReference type="PANTHER" id="PTHR30106">
    <property type="entry name" value="INNER MEMBRANE PROTEIN YEIH-RELATED"/>
    <property type="match status" value="1"/>
</dbReference>
<evidence type="ECO:0000256" key="3">
    <source>
        <dbReference type="ARBA" id="ARBA00022475"/>
    </source>
</evidence>
<feature type="transmembrane region" description="Helical" evidence="7">
    <location>
        <begin position="255"/>
        <end position="277"/>
    </location>
</feature>
<accession>A0A1I2PQ64</accession>
<feature type="transmembrane region" description="Helical" evidence="7">
    <location>
        <begin position="37"/>
        <end position="56"/>
    </location>
</feature>
<comment type="subcellular location">
    <subcellularLocation>
        <location evidence="1">Cell membrane</location>
        <topology evidence="1">Multi-pass membrane protein</topology>
    </subcellularLocation>
</comment>
<reference evidence="9" key="1">
    <citation type="submission" date="2016-10" db="EMBL/GenBank/DDBJ databases">
        <authorList>
            <person name="Varghese N."/>
            <person name="Submissions S."/>
        </authorList>
    </citation>
    <scope>NUCLEOTIDE SEQUENCE [LARGE SCALE GENOMIC DNA]</scope>
    <source>
        <strain evidence="9">CGMCC 1.10971</strain>
    </source>
</reference>
<name>A0A1I2PQ64_9GAMM</name>
<evidence type="ECO:0000256" key="5">
    <source>
        <dbReference type="ARBA" id="ARBA00022989"/>
    </source>
</evidence>
<keyword evidence="3" id="KW-1003">Cell membrane</keyword>
<feature type="transmembrane region" description="Helical" evidence="7">
    <location>
        <begin position="12"/>
        <end position="30"/>
    </location>
</feature>
<feature type="transmembrane region" description="Helical" evidence="7">
    <location>
        <begin position="289"/>
        <end position="308"/>
    </location>
</feature>
<evidence type="ECO:0000256" key="7">
    <source>
        <dbReference type="SAM" id="Phobius"/>
    </source>
</evidence>
<dbReference type="InterPro" id="IPR018383">
    <property type="entry name" value="UPF0324_pro"/>
</dbReference>
<keyword evidence="9" id="KW-1185">Reference proteome</keyword>
<feature type="transmembrane region" description="Helical" evidence="7">
    <location>
        <begin position="159"/>
        <end position="180"/>
    </location>
</feature>
<comment type="similarity">
    <text evidence="2">Belongs to the UPF0324 family.</text>
</comment>
<dbReference type="InterPro" id="IPR004630">
    <property type="entry name" value="UPF0324_YeiH-like"/>
</dbReference>
<dbReference type="NCBIfam" id="TIGR00698">
    <property type="entry name" value="YeiH family putative sulfate export transporter"/>
    <property type="match status" value="1"/>
</dbReference>
<dbReference type="PANTHER" id="PTHR30106:SF2">
    <property type="entry name" value="UPF0324 INNER MEMBRANE PROTEIN YEIH"/>
    <property type="match status" value="1"/>
</dbReference>
<sequence>MSTTDLYSELFLMSQLIALPLIAILAILLAKVPAIAQFGLSALPLAIMLGMVVGHVNTRVAVGKEITFICFCQQKLLRAGIILFGFSLSFQQIISVGWQAIVLDMLVITSVFCAGTYVGIRFFKLDKELAILTSVGSAICGAAAILATESVLKPRQQHVTVAVASVVLFGTLAMFSYPFIYQFSGMSEQAFGIYIGSTVHEVAQAVAAGEAVGGEALQNAVVVKLIRVMMLAPFIFILSAFLLRSSDRNSARTSGGGIAIPWFVFGFMAASGINSVLLLPEALLSTLQLASQFSLAIAMAALGVQTRWSIIRQAGAKPMVLSLMLFVMLIFGGFYLNQWLIVA</sequence>
<keyword evidence="4 7" id="KW-0812">Transmembrane</keyword>
<evidence type="ECO:0000256" key="6">
    <source>
        <dbReference type="ARBA" id="ARBA00023136"/>
    </source>
</evidence>
<evidence type="ECO:0000256" key="1">
    <source>
        <dbReference type="ARBA" id="ARBA00004651"/>
    </source>
</evidence>
<dbReference type="Proteomes" id="UP000198623">
    <property type="component" value="Unassembled WGS sequence"/>
</dbReference>
<feature type="transmembrane region" description="Helical" evidence="7">
    <location>
        <begin position="320"/>
        <end position="341"/>
    </location>
</feature>
<feature type="transmembrane region" description="Helical" evidence="7">
    <location>
        <begin position="129"/>
        <end position="147"/>
    </location>
</feature>
<dbReference type="EMBL" id="FOOU01000004">
    <property type="protein sequence ID" value="SFG18272.1"/>
    <property type="molecule type" value="Genomic_DNA"/>
</dbReference>
<dbReference type="AlphaFoldDB" id="A0A1I2PQ64"/>
<evidence type="ECO:0000313" key="9">
    <source>
        <dbReference type="Proteomes" id="UP000198623"/>
    </source>
</evidence>
<gene>
    <name evidence="8" type="ORF">SAMN05216175_10414</name>
</gene>
<evidence type="ECO:0000256" key="4">
    <source>
        <dbReference type="ARBA" id="ARBA00022692"/>
    </source>
</evidence>
<organism evidence="8 9">
    <name type="scientific">Neptunomonas qingdaonensis</name>
    <dbReference type="NCBI Taxonomy" id="1045558"/>
    <lineage>
        <taxon>Bacteria</taxon>
        <taxon>Pseudomonadati</taxon>
        <taxon>Pseudomonadota</taxon>
        <taxon>Gammaproteobacteria</taxon>
        <taxon>Oceanospirillales</taxon>
        <taxon>Oceanospirillaceae</taxon>
        <taxon>Neptunomonas</taxon>
    </lineage>
</organism>
<keyword evidence="5 7" id="KW-1133">Transmembrane helix</keyword>
<dbReference type="GO" id="GO:0005886">
    <property type="term" value="C:plasma membrane"/>
    <property type="evidence" value="ECO:0007669"/>
    <property type="project" value="UniProtKB-SubCell"/>
</dbReference>
<feature type="transmembrane region" description="Helical" evidence="7">
    <location>
        <begin position="225"/>
        <end position="243"/>
    </location>
</feature>
<feature type="transmembrane region" description="Helical" evidence="7">
    <location>
        <begin position="76"/>
        <end position="94"/>
    </location>
</feature>
<proteinExistence type="inferred from homology"/>
<evidence type="ECO:0000256" key="2">
    <source>
        <dbReference type="ARBA" id="ARBA00007977"/>
    </source>
</evidence>